<organism evidence="3 4">
    <name type="scientific">Anabaena azotica FACHB-119</name>
    <dbReference type="NCBI Taxonomy" id="947527"/>
    <lineage>
        <taxon>Bacteria</taxon>
        <taxon>Bacillati</taxon>
        <taxon>Cyanobacteriota</taxon>
        <taxon>Cyanophyceae</taxon>
        <taxon>Nostocales</taxon>
        <taxon>Nostocaceae</taxon>
        <taxon>Anabaena</taxon>
        <taxon>Anabaena azotica</taxon>
    </lineage>
</organism>
<dbReference type="InterPro" id="IPR011335">
    <property type="entry name" value="Restrct_endonuc-II-like"/>
</dbReference>
<dbReference type="Pfam" id="PF05685">
    <property type="entry name" value="Uma2"/>
    <property type="match status" value="1"/>
</dbReference>
<dbReference type="PANTHER" id="PTHR33352:SF3">
    <property type="entry name" value="SLR1612 PROTEIN"/>
    <property type="match status" value="1"/>
</dbReference>
<proteinExistence type="predicted"/>
<dbReference type="RefSeq" id="WP_190466252.1">
    <property type="nucleotide sequence ID" value="NZ_JACJSG010000002.1"/>
</dbReference>
<keyword evidence="1" id="KW-0175">Coiled coil</keyword>
<dbReference type="CDD" id="cd06260">
    <property type="entry name" value="DUF820-like"/>
    <property type="match status" value="1"/>
</dbReference>
<dbReference type="SUPFAM" id="SSF52980">
    <property type="entry name" value="Restriction endonuclease-like"/>
    <property type="match status" value="1"/>
</dbReference>
<dbReference type="GO" id="GO:0004519">
    <property type="term" value="F:endonuclease activity"/>
    <property type="evidence" value="ECO:0007669"/>
    <property type="project" value="UniProtKB-KW"/>
</dbReference>
<gene>
    <name evidence="3" type="ORF">H6G83_02175</name>
</gene>
<dbReference type="PANTHER" id="PTHR33352">
    <property type="entry name" value="SLR1095 PROTEIN"/>
    <property type="match status" value="1"/>
</dbReference>
<evidence type="ECO:0000313" key="3">
    <source>
        <dbReference type="EMBL" id="MBD2499433.1"/>
    </source>
</evidence>
<dbReference type="EMBL" id="JACJSG010000002">
    <property type="protein sequence ID" value="MBD2499433.1"/>
    <property type="molecule type" value="Genomic_DNA"/>
</dbReference>
<dbReference type="Gene3D" id="3.90.1570.10">
    <property type="entry name" value="tt1808, chain A"/>
    <property type="match status" value="1"/>
</dbReference>
<accession>A0ABR8D0Z0</accession>
<feature type="domain" description="Putative restriction endonuclease" evidence="2">
    <location>
        <begin position="27"/>
        <end position="160"/>
    </location>
</feature>
<reference evidence="3 4" key="1">
    <citation type="journal article" date="2020" name="ISME J.">
        <title>Comparative genomics reveals insights into cyanobacterial evolution and habitat adaptation.</title>
        <authorList>
            <person name="Chen M.Y."/>
            <person name="Teng W.K."/>
            <person name="Zhao L."/>
            <person name="Hu C.X."/>
            <person name="Zhou Y.K."/>
            <person name="Han B.P."/>
            <person name="Song L.R."/>
            <person name="Shu W.S."/>
        </authorList>
    </citation>
    <scope>NUCLEOTIDE SEQUENCE [LARGE SCALE GENOMIC DNA]</scope>
    <source>
        <strain evidence="3 4">FACHB-119</strain>
    </source>
</reference>
<dbReference type="Proteomes" id="UP000661112">
    <property type="component" value="Unassembled WGS sequence"/>
</dbReference>
<keyword evidence="3" id="KW-0255">Endonuclease</keyword>
<keyword evidence="4" id="KW-1185">Reference proteome</keyword>
<protein>
    <submittedName>
        <fullName evidence="3">Uma2 family endonuclease</fullName>
    </submittedName>
</protein>
<feature type="coiled-coil region" evidence="1">
    <location>
        <begin position="204"/>
        <end position="273"/>
    </location>
</feature>
<dbReference type="InterPro" id="IPR012296">
    <property type="entry name" value="Nuclease_put_TT1808"/>
</dbReference>
<name>A0ABR8D0Z0_9NOST</name>
<evidence type="ECO:0000313" key="4">
    <source>
        <dbReference type="Proteomes" id="UP000661112"/>
    </source>
</evidence>
<comment type="caution">
    <text evidence="3">The sequence shown here is derived from an EMBL/GenBank/DDBJ whole genome shotgun (WGS) entry which is preliminary data.</text>
</comment>
<keyword evidence="3" id="KW-0378">Hydrolase</keyword>
<evidence type="ECO:0000259" key="2">
    <source>
        <dbReference type="Pfam" id="PF05685"/>
    </source>
</evidence>
<keyword evidence="3" id="KW-0540">Nuclease</keyword>
<evidence type="ECO:0000256" key="1">
    <source>
        <dbReference type="SAM" id="Coils"/>
    </source>
</evidence>
<dbReference type="InterPro" id="IPR008538">
    <property type="entry name" value="Uma2"/>
</dbReference>
<sequence length="284" mass="33090">MVEQVLINADDYSVPDANQLITEDDTPVDNFASARQQRLLVGSLYTSLQDQTFLAEANVGIYHTDGEAAIVPDVFISFDVQTPENWWEKQNRCYLVWKFGKVPEVVIEIVSNKEGEELGKKLRIYEKMRVIYYIVYDPTQQLGDKTLRVYQLNGRYYREIQETWLEQVGLGVTLWTGEFEGRQDNWLRWCHQDGTVLSTGDELAQRERLEKEQAQQLAQQERLEKEQAQQLAQQAQQLAQQERLEKEQAQQLAQQERLEKEQAQQRAQLLAERLLSLGIDPENL</sequence>